<dbReference type="GO" id="GO:0009733">
    <property type="term" value="P:response to auxin"/>
    <property type="evidence" value="ECO:0007669"/>
    <property type="project" value="InterPro"/>
</dbReference>
<organism evidence="2 3">
    <name type="scientific">Morella rubra</name>
    <name type="common">Chinese bayberry</name>
    <dbReference type="NCBI Taxonomy" id="262757"/>
    <lineage>
        <taxon>Eukaryota</taxon>
        <taxon>Viridiplantae</taxon>
        <taxon>Streptophyta</taxon>
        <taxon>Embryophyta</taxon>
        <taxon>Tracheophyta</taxon>
        <taxon>Spermatophyta</taxon>
        <taxon>Magnoliopsida</taxon>
        <taxon>eudicotyledons</taxon>
        <taxon>Gunneridae</taxon>
        <taxon>Pentapetalae</taxon>
        <taxon>rosids</taxon>
        <taxon>fabids</taxon>
        <taxon>Fagales</taxon>
        <taxon>Myricaceae</taxon>
        <taxon>Morella</taxon>
    </lineage>
</organism>
<proteinExistence type="inferred from homology"/>
<dbReference type="EMBL" id="RXIC02000020">
    <property type="protein sequence ID" value="KAB1224615.1"/>
    <property type="molecule type" value="Genomic_DNA"/>
</dbReference>
<evidence type="ECO:0000313" key="3">
    <source>
        <dbReference type="Proteomes" id="UP000516437"/>
    </source>
</evidence>
<accession>A0A6A1WH64</accession>
<gene>
    <name evidence="2" type="ORF">CJ030_MR2G009976</name>
</gene>
<protein>
    <submittedName>
        <fullName evidence="2">Uncharacterized protein</fullName>
    </submittedName>
</protein>
<evidence type="ECO:0000313" key="2">
    <source>
        <dbReference type="EMBL" id="KAB1224615.1"/>
    </source>
</evidence>
<evidence type="ECO:0000256" key="1">
    <source>
        <dbReference type="ARBA" id="ARBA00006974"/>
    </source>
</evidence>
<dbReference type="AlphaFoldDB" id="A0A6A1WH64"/>
<dbReference type="InterPro" id="IPR003676">
    <property type="entry name" value="SAUR_fam"/>
</dbReference>
<reference evidence="2 3" key="1">
    <citation type="journal article" date="2019" name="Plant Biotechnol. J.">
        <title>The red bayberry genome and genetic basis of sex determination.</title>
        <authorList>
            <person name="Jia H.M."/>
            <person name="Jia H.J."/>
            <person name="Cai Q.L."/>
            <person name="Wang Y."/>
            <person name="Zhao H.B."/>
            <person name="Yang W.F."/>
            <person name="Wang G.Y."/>
            <person name="Li Y.H."/>
            <person name="Zhan D.L."/>
            <person name="Shen Y.T."/>
            <person name="Niu Q.F."/>
            <person name="Chang L."/>
            <person name="Qiu J."/>
            <person name="Zhao L."/>
            <person name="Xie H.B."/>
            <person name="Fu W.Y."/>
            <person name="Jin J."/>
            <person name="Li X.W."/>
            <person name="Jiao Y."/>
            <person name="Zhou C.C."/>
            <person name="Tu T."/>
            <person name="Chai C.Y."/>
            <person name="Gao J.L."/>
            <person name="Fan L.J."/>
            <person name="van de Weg E."/>
            <person name="Wang J.Y."/>
            <person name="Gao Z.S."/>
        </authorList>
    </citation>
    <scope>NUCLEOTIDE SEQUENCE [LARGE SCALE GENOMIC DNA]</scope>
    <source>
        <tissue evidence="2">Leaves</tissue>
    </source>
</reference>
<comment type="caution">
    <text evidence="2">The sequence shown here is derived from an EMBL/GenBank/DDBJ whole genome shotgun (WGS) entry which is preliminary data.</text>
</comment>
<sequence length="77" mass="9160">MQYLMKRLMKYFNRSNPKTPYKQLVKVEKARPVRVHKGHVPIYVGEEEKIGYEVPLKYLSLPSFQELFVQSAHRDGH</sequence>
<dbReference type="Pfam" id="PF02519">
    <property type="entry name" value="Auxin_inducible"/>
    <property type="match status" value="1"/>
</dbReference>
<dbReference type="Proteomes" id="UP000516437">
    <property type="component" value="Chromosome 2"/>
</dbReference>
<keyword evidence="3" id="KW-1185">Reference proteome</keyword>
<name>A0A6A1WH64_9ROSI</name>
<comment type="similarity">
    <text evidence="1">Belongs to the ARG7 family.</text>
</comment>
<dbReference type="OrthoDB" id="1489976at2759"/>